<dbReference type="EMBL" id="HF936296">
    <property type="protein sequence ID" value="CCX34035.1"/>
    <property type="molecule type" value="Genomic_DNA"/>
</dbReference>
<dbReference type="AlphaFoldDB" id="U4LQ06"/>
<proteinExistence type="predicted"/>
<sequence>MTSVTCASNRISPPPDACSTQNISRIETRLDPSGQVLDTYCLTSTITIPKQSNLCNGDGT</sequence>
<gene>
    <name evidence="2" type="ORF">PCON_02513</name>
</gene>
<name>U4LQ06_PYROM</name>
<keyword evidence="3" id="KW-1185">Reference proteome</keyword>
<protein>
    <submittedName>
        <fullName evidence="2">Uncharacterized protein</fullName>
    </submittedName>
</protein>
<organism evidence="2 3">
    <name type="scientific">Pyronema omphalodes (strain CBS 100304)</name>
    <name type="common">Pyronema confluens</name>
    <dbReference type="NCBI Taxonomy" id="1076935"/>
    <lineage>
        <taxon>Eukaryota</taxon>
        <taxon>Fungi</taxon>
        <taxon>Dikarya</taxon>
        <taxon>Ascomycota</taxon>
        <taxon>Pezizomycotina</taxon>
        <taxon>Pezizomycetes</taxon>
        <taxon>Pezizales</taxon>
        <taxon>Pyronemataceae</taxon>
        <taxon>Pyronema</taxon>
    </lineage>
</organism>
<evidence type="ECO:0000313" key="2">
    <source>
        <dbReference type="EMBL" id="CCX34035.1"/>
    </source>
</evidence>
<evidence type="ECO:0000256" key="1">
    <source>
        <dbReference type="SAM" id="MobiDB-lite"/>
    </source>
</evidence>
<feature type="region of interest" description="Disordered" evidence="1">
    <location>
        <begin position="1"/>
        <end position="20"/>
    </location>
</feature>
<reference evidence="2 3" key="1">
    <citation type="journal article" date="2013" name="PLoS Genet.">
        <title>The genome and development-dependent transcriptomes of Pyronema confluens: a window into fungal evolution.</title>
        <authorList>
            <person name="Traeger S."/>
            <person name="Altegoer F."/>
            <person name="Freitag M."/>
            <person name="Gabaldon T."/>
            <person name="Kempken F."/>
            <person name="Kumar A."/>
            <person name="Marcet-Houben M."/>
            <person name="Poggeler S."/>
            <person name="Stajich J.E."/>
            <person name="Nowrousian M."/>
        </authorList>
    </citation>
    <scope>NUCLEOTIDE SEQUENCE [LARGE SCALE GENOMIC DNA]</scope>
    <source>
        <strain evidence="3">CBS 100304</strain>
        <tissue evidence="2">Vegetative mycelium</tissue>
    </source>
</reference>
<feature type="compositionally biased region" description="Polar residues" evidence="1">
    <location>
        <begin position="1"/>
        <end position="11"/>
    </location>
</feature>
<dbReference type="Proteomes" id="UP000018144">
    <property type="component" value="Unassembled WGS sequence"/>
</dbReference>
<evidence type="ECO:0000313" key="3">
    <source>
        <dbReference type="Proteomes" id="UP000018144"/>
    </source>
</evidence>
<accession>U4LQ06</accession>